<feature type="compositionally biased region" description="Basic residues" evidence="4">
    <location>
        <begin position="281"/>
        <end position="313"/>
    </location>
</feature>
<dbReference type="GO" id="GO:0005634">
    <property type="term" value="C:nucleus"/>
    <property type="evidence" value="ECO:0007669"/>
    <property type="project" value="TreeGrafter"/>
</dbReference>
<feature type="region of interest" description="Disordered" evidence="4">
    <location>
        <begin position="242"/>
        <end position="313"/>
    </location>
</feature>
<dbReference type="EMBL" id="JANTQA010000060">
    <property type="protein sequence ID" value="KAJ3428149.1"/>
    <property type="molecule type" value="Genomic_DNA"/>
</dbReference>
<name>A0AAV7YHM0_9EUKA</name>
<dbReference type="GO" id="GO:0003713">
    <property type="term" value="F:transcription coactivator activity"/>
    <property type="evidence" value="ECO:0007669"/>
    <property type="project" value="TreeGrafter"/>
</dbReference>
<dbReference type="InterPro" id="IPR055141">
    <property type="entry name" value="TADA2A_B-like_dom"/>
</dbReference>
<dbReference type="SUPFAM" id="SSF46689">
    <property type="entry name" value="Homeodomain-like"/>
    <property type="match status" value="1"/>
</dbReference>
<evidence type="ECO:0000256" key="2">
    <source>
        <dbReference type="ARBA" id="ARBA00022771"/>
    </source>
</evidence>
<evidence type="ECO:0000259" key="5">
    <source>
        <dbReference type="PROSITE" id="PS50090"/>
    </source>
</evidence>
<dbReference type="Gene3D" id="1.10.10.60">
    <property type="entry name" value="Homeodomain-like"/>
    <property type="match status" value="1"/>
</dbReference>
<dbReference type="CDD" id="cd00167">
    <property type="entry name" value="SANT"/>
    <property type="match status" value="1"/>
</dbReference>
<feature type="compositionally biased region" description="Basic residues" evidence="4">
    <location>
        <begin position="120"/>
        <end position="138"/>
    </location>
</feature>
<evidence type="ECO:0000256" key="3">
    <source>
        <dbReference type="ARBA" id="ARBA00022833"/>
    </source>
</evidence>
<keyword evidence="3" id="KW-0862">Zinc</keyword>
<dbReference type="Pfam" id="PF22941">
    <property type="entry name" value="TADA2A-like_3rd"/>
    <property type="match status" value="1"/>
</dbReference>
<dbReference type="AlphaFoldDB" id="A0AAV7YHM0"/>
<feature type="compositionally biased region" description="Low complexity" evidence="4">
    <location>
        <begin position="257"/>
        <end position="279"/>
    </location>
</feature>
<dbReference type="InterPro" id="IPR000433">
    <property type="entry name" value="Znf_ZZ"/>
</dbReference>
<dbReference type="GO" id="GO:0006357">
    <property type="term" value="P:regulation of transcription by RNA polymerase II"/>
    <property type="evidence" value="ECO:0007669"/>
    <property type="project" value="TreeGrafter"/>
</dbReference>
<protein>
    <submittedName>
        <fullName evidence="8">Transcriptional adapter 2-alpha</fullName>
    </submittedName>
</protein>
<evidence type="ECO:0000256" key="4">
    <source>
        <dbReference type="SAM" id="MobiDB-lite"/>
    </source>
</evidence>
<feature type="region of interest" description="Disordered" evidence="4">
    <location>
        <begin position="101"/>
        <end position="138"/>
    </location>
</feature>
<dbReference type="InterPro" id="IPR017884">
    <property type="entry name" value="SANT_dom"/>
</dbReference>
<feature type="domain" description="HTH myb-type" evidence="7">
    <location>
        <begin position="47"/>
        <end position="94"/>
    </location>
</feature>
<proteinExistence type="predicted"/>
<dbReference type="GO" id="GO:0006338">
    <property type="term" value="P:chromatin remodeling"/>
    <property type="evidence" value="ECO:0007669"/>
    <property type="project" value="TreeGrafter"/>
</dbReference>
<evidence type="ECO:0000259" key="6">
    <source>
        <dbReference type="PROSITE" id="PS51293"/>
    </source>
</evidence>
<comment type="caution">
    <text evidence="8">The sequence shown here is derived from an EMBL/GenBank/DDBJ whole genome shotgun (WGS) entry which is preliminary data.</text>
</comment>
<sequence length="436" mass="51517">MIICKCCEDVLLCADCFSKGVEFGCHKKTHGYKVVVCDQQSVFQEDWSAEEEIRLFKAIDKKGFQNWEDVSCIVGSKSEHECKLHYETVFLNSPNYDNLKPKLLPPHKSTSTNTNTNTNKPKRKRKNRKRMFKKRKKNQYQIFSSSDVEMHSDLQEDSKFKIYTDKKKTTISEKLGYMSKRNEFEIESNNDCEEILDQMGIIDNTLSWDLKNEVLKGYNQKLEEREKKKQFVISMGLVHPLRSKQQKRKPLKQIQLNTNTNTNTNTTPNTNIETNTNKNIFGKKKRRLRRKRNRRANKQKQKQKKKISTQKRQFQKRMRVFAKCFDKRSEYESSCNSLYQEFQLRSEIKLLLQLQNNINIPPQSQISMKPNKRSNARKLVEMNSPQILNPKAKSKSLNDKKQIQNKMKLVETGHSPRSEIVSHILYREDQILFEKN</sequence>
<organism evidence="8 9">
    <name type="scientific">Anaeramoeba flamelloides</name>
    <dbReference type="NCBI Taxonomy" id="1746091"/>
    <lineage>
        <taxon>Eukaryota</taxon>
        <taxon>Metamonada</taxon>
        <taxon>Anaeramoebidae</taxon>
        <taxon>Anaeramoeba</taxon>
    </lineage>
</organism>
<evidence type="ECO:0000313" key="9">
    <source>
        <dbReference type="Proteomes" id="UP001146793"/>
    </source>
</evidence>
<feature type="domain" description="Myb-like" evidence="5">
    <location>
        <begin position="39"/>
        <end position="90"/>
    </location>
</feature>
<dbReference type="GO" id="GO:0008270">
    <property type="term" value="F:zinc ion binding"/>
    <property type="evidence" value="ECO:0007669"/>
    <property type="project" value="UniProtKB-KW"/>
</dbReference>
<dbReference type="PROSITE" id="PS51294">
    <property type="entry name" value="HTH_MYB"/>
    <property type="match status" value="1"/>
</dbReference>
<dbReference type="InterPro" id="IPR001005">
    <property type="entry name" value="SANT/Myb"/>
</dbReference>
<dbReference type="Pfam" id="PF25299">
    <property type="entry name" value="ZZ_ADA2"/>
    <property type="match status" value="1"/>
</dbReference>
<dbReference type="InterPro" id="IPR017930">
    <property type="entry name" value="Myb_dom"/>
</dbReference>
<dbReference type="Proteomes" id="UP001146793">
    <property type="component" value="Unassembled WGS sequence"/>
</dbReference>
<feature type="domain" description="SANT" evidence="6">
    <location>
        <begin position="42"/>
        <end position="94"/>
    </location>
</feature>
<dbReference type="PANTHER" id="PTHR12374">
    <property type="entry name" value="TRANSCRIPTIONAL ADAPTOR 2 ADA2 -RELATED"/>
    <property type="match status" value="1"/>
</dbReference>
<keyword evidence="2" id="KW-0863">Zinc-finger</keyword>
<dbReference type="Pfam" id="PF00249">
    <property type="entry name" value="Myb_DNA-binding"/>
    <property type="match status" value="1"/>
</dbReference>
<dbReference type="GO" id="GO:0003682">
    <property type="term" value="F:chromatin binding"/>
    <property type="evidence" value="ECO:0007669"/>
    <property type="project" value="TreeGrafter"/>
</dbReference>
<accession>A0AAV7YHM0</accession>
<dbReference type="SMART" id="SM00717">
    <property type="entry name" value="SANT"/>
    <property type="match status" value="1"/>
</dbReference>
<evidence type="ECO:0000256" key="1">
    <source>
        <dbReference type="ARBA" id="ARBA00022723"/>
    </source>
</evidence>
<dbReference type="PANTHER" id="PTHR12374:SF20">
    <property type="entry name" value="TRANSCRIPTIONAL ADAPTER 2-ALPHA"/>
    <property type="match status" value="1"/>
</dbReference>
<reference evidence="8" key="1">
    <citation type="submission" date="2022-08" db="EMBL/GenBank/DDBJ databases">
        <title>Novel sulphate-reducing endosymbionts in the free-living metamonad Anaeramoeba.</title>
        <authorList>
            <person name="Jerlstrom-Hultqvist J."/>
            <person name="Cepicka I."/>
            <person name="Gallot-Lavallee L."/>
            <person name="Salas-Leiva D."/>
            <person name="Curtis B.A."/>
            <person name="Zahonova K."/>
            <person name="Pipaliya S."/>
            <person name="Dacks J."/>
            <person name="Roger A.J."/>
        </authorList>
    </citation>
    <scope>NUCLEOTIDE SEQUENCE</scope>
    <source>
        <strain evidence="8">Busselton2</strain>
    </source>
</reference>
<feature type="compositionally biased region" description="Low complexity" evidence="4">
    <location>
        <begin position="108"/>
        <end position="119"/>
    </location>
</feature>
<dbReference type="PROSITE" id="PS51293">
    <property type="entry name" value="SANT"/>
    <property type="match status" value="1"/>
</dbReference>
<evidence type="ECO:0000313" key="8">
    <source>
        <dbReference type="EMBL" id="KAJ3428149.1"/>
    </source>
</evidence>
<evidence type="ECO:0000259" key="7">
    <source>
        <dbReference type="PROSITE" id="PS51294"/>
    </source>
</evidence>
<dbReference type="PROSITE" id="PS50090">
    <property type="entry name" value="MYB_LIKE"/>
    <property type="match status" value="1"/>
</dbReference>
<dbReference type="InterPro" id="IPR009057">
    <property type="entry name" value="Homeodomain-like_sf"/>
</dbReference>
<feature type="compositionally biased region" description="Basic residues" evidence="4">
    <location>
        <begin position="242"/>
        <end position="251"/>
    </location>
</feature>
<keyword evidence="1" id="KW-0479">Metal-binding</keyword>
<gene>
    <name evidence="8" type="ORF">M0812_25781</name>
</gene>